<gene>
    <name evidence="1" type="ORF">RPERSI_LOCUS2060</name>
</gene>
<organism evidence="1 2">
    <name type="scientific">Racocetra persica</name>
    <dbReference type="NCBI Taxonomy" id="160502"/>
    <lineage>
        <taxon>Eukaryota</taxon>
        <taxon>Fungi</taxon>
        <taxon>Fungi incertae sedis</taxon>
        <taxon>Mucoromycota</taxon>
        <taxon>Glomeromycotina</taxon>
        <taxon>Glomeromycetes</taxon>
        <taxon>Diversisporales</taxon>
        <taxon>Gigasporaceae</taxon>
        <taxon>Racocetra</taxon>
    </lineage>
</organism>
<evidence type="ECO:0000313" key="2">
    <source>
        <dbReference type="Proteomes" id="UP000789920"/>
    </source>
</evidence>
<reference evidence="1" key="1">
    <citation type="submission" date="2021-06" db="EMBL/GenBank/DDBJ databases">
        <authorList>
            <person name="Kallberg Y."/>
            <person name="Tangrot J."/>
            <person name="Rosling A."/>
        </authorList>
    </citation>
    <scope>NUCLEOTIDE SEQUENCE</scope>
    <source>
        <strain evidence="1">MA461A</strain>
    </source>
</reference>
<comment type="caution">
    <text evidence="1">The sequence shown here is derived from an EMBL/GenBank/DDBJ whole genome shotgun (WGS) entry which is preliminary data.</text>
</comment>
<keyword evidence="2" id="KW-1185">Reference proteome</keyword>
<evidence type="ECO:0000313" key="1">
    <source>
        <dbReference type="EMBL" id="CAG8506483.1"/>
    </source>
</evidence>
<dbReference type="EMBL" id="CAJVQC010002137">
    <property type="protein sequence ID" value="CAG8506483.1"/>
    <property type="molecule type" value="Genomic_DNA"/>
</dbReference>
<proteinExistence type="predicted"/>
<protein>
    <submittedName>
        <fullName evidence="1">30144_t:CDS:1</fullName>
    </submittedName>
</protein>
<dbReference type="Proteomes" id="UP000789920">
    <property type="component" value="Unassembled WGS sequence"/>
</dbReference>
<sequence>MVNHNIKKENLRKKKGIVIEENLLKQFPLQQLNFYAFKDGISLIGAFNIQAFGLKKLENDDIIKIIIHILRRYNIVLCQEVHFNEKMIEKLVNMPGHAFGKIKALVTDIYAYVKEKSVKRSGLSHLLSLLCLNTKEVTIFRENCGHIILMGDFNASGSYLKETKQEELDEILIQNNLMWVISHSCDTTVASNRTAYDRFIFEIKNKNRLIEDARILEFDKF</sequence>
<accession>A0ACA9L2V6</accession>
<name>A0ACA9L2V6_9GLOM</name>